<dbReference type="InterPro" id="IPR022742">
    <property type="entry name" value="Hydrolase_4"/>
</dbReference>
<dbReference type="AlphaFoldDB" id="A9DE42"/>
<dbReference type="Gene3D" id="3.40.50.1820">
    <property type="entry name" value="alpha/beta hydrolase"/>
    <property type="match status" value="1"/>
</dbReference>
<dbReference type="EMBL" id="ABIA03000004">
    <property type="protein sequence ID" value="EDQ31960.2"/>
    <property type="molecule type" value="Genomic_DNA"/>
</dbReference>
<name>A9DE42_HOEPD</name>
<dbReference type="eggNOG" id="COG2267">
    <property type="taxonomic scope" value="Bacteria"/>
</dbReference>
<protein>
    <submittedName>
        <fullName evidence="2">Lysophospholipase</fullName>
    </submittedName>
</protein>
<dbReference type="Proteomes" id="UP000004291">
    <property type="component" value="Chromosome"/>
</dbReference>
<dbReference type="SUPFAM" id="SSF53474">
    <property type="entry name" value="alpha/beta-Hydrolases"/>
    <property type="match status" value="1"/>
</dbReference>
<organism evidence="2 3">
    <name type="scientific">Hoeflea phototrophica (strain DSM 17068 / NCIMB 14078 / DFL-43)</name>
    <dbReference type="NCBI Taxonomy" id="411684"/>
    <lineage>
        <taxon>Bacteria</taxon>
        <taxon>Pseudomonadati</taxon>
        <taxon>Pseudomonadota</taxon>
        <taxon>Alphaproteobacteria</taxon>
        <taxon>Hyphomicrobiales</taxon>
        <taxon>Rhizobiaceae</taxon>
        <taxon>Hoeflea</taxon>
    </lineage>
</organism>
<gene>
    <name evidence="2" type="ORF">HPDFL43_13385</name>
</gene>
<dbReference type="PANTHER" id="PTHR11614">
    <property type="entry name" value="PHOSPHOLIPASE-RELATED"/>
    <property type="match status" value="1"/>
</dbReference>
<comment type="caution">
    <text evidence="2">The sequence shown here is derived from an EMBL/GenBank/DDBJ whole genome shotgun (WGS) entry which is preliminary data.</text>
</comment>
<reference evidence="2 3" key="2">
    <citation type="submission" date="2012-06" db="EMBL/GenBank/DDBJ databases">
        <authorList>
            <person name="Fiebig A."/>
        </authorList>
    </citation>
    <scope>NUCLEOTIDE SEQUENCE [LARGE SCALE GENOMIC DNA]</scope>
    <source>
        <strain evidence="2 3">DFL-43</strain>
    </source>
</reference>
<dbReference type="ESTHER" id="9rhiz-a9de42">
    <property type="family name" value="Monoglyceridelipase_lysophospholip"/>
</dbReference>
<accession>A9DE42</accession>
<evidence type="ECO:0000313" key="3">
    <source>
        <dbReference type="Proteomes" id="UP000004291"/>
    </source>
</evidence>
<evidence type="ECO:0000313" key="2">
    <source>
        <dbReference type="EMBL" id="EDQ31960.2"/>
    </source>
</evidence>
<dbReference type="Pfam" id="PF12146">
    <property type="entry name" value="Hydrolase_4"/>
    <property type="match status" value="1"/>
</dbReference>
<dbReference type="InterPro" id="IPR029058">
    <property type="entry name" value="AB_hydrolase_fold"/>
</dbReference>
<dbReference type="STRING" id="411684.HPDFL43_13385"/>
<keyword evidence="3" id="KW-1185">Reference proteome</keyword>
<proteinExistence type="predicted"/>
<feature type="domain" description="Serine aminopeptidase S33" evidence="1">
    <location>
        <begin position="51"/>
        <end position="315"/>
    </location>
</feature>
<dbReference type="HOGENOM" id="CLU_026209_1_0_5"/>
<dbReference type="InterPro" id="IPR051044">
    <property type="entry name" value="MAG_DAG_Lipase"/>
</dbReference>
<sequence>MTLQMHGCCRLTMPRWKGHLWSMTEPIFSPFPIQSPTGAHLAVRHMPPQGQARGVVQINHGLAEHAARYERFARFLAARGYHAYAHDHRGHGATRAPDSIPGAFSGSGGAAKVIADVTAIHALIAERHPGLPVVTFGHSMGGLITLNFAQAHPQASAAVAIWNSNFNAGVLGRAGQALLAVEAFFKGSDTPSTILPKLTFQTWAKAMKDSRTDSDWLSRDEAEVDSYIADPLCGWDATVSMWRDIFDMIYAGSRADNLARLPKSLPVHLIGGAEDPATDKGAAVIWLVSQMRKAGLTDVSAEVLAGTRHETLNEINSDKAMADFANWLDQVIAPAA</sequence>
<reference evidence="2 3" key="1">
    <citation type="submission" date="2007-10" db="EMBL/GenBank/DDBJ databases">
        <authorList>
            <person name="Wagner-Dobler I."/>
            <person name="Ferriera S."/>
            <person name="Johnson J."/>
            <person name="Kravitz S."/>
            <person name="Beeson K."/>
            <person name="Sutton G."/>
            <person name="Rogers Y.-H."/>
            <person name="Friedman R."/>
            <person name="Frazier M."/>
            <person name="Venter J.C."/>
        </authorList>
    </citation>
    <scope>NUCLEOTIDE SEQUENCE [LARGE SCALE GENOMIC DNA]</scope>
    <source>
        <strain evidence="2 3">DFL-43</strain>
    </source>
</reference>
<evidence type="ECO:0000259" key="1">
    <source>
        <dbReference type="Pfam" id="PF12146"/>
    </source>
</evidence>